<dbReference type="Gene3D" id="1.20.5.420">
    <property type="entry name" value="Immunoglobulin FC, subunit C"/>
    <property type="match status" value="1"/>
</dbReference>
<dbReference type="PANTHER" id="PTHR31983">
    <property type="entry name" value="ENDO-1,3(4)-BETA-GLUCANASE 1"/>
    <property type="match status" value="1"/>
</dbReference>
<evidence type="ECO:0000256" key="1">
    <source>
        <dbReference type="ARBA" id="ARBA00000382"/>
    </source>
</evidence>
<dbReference type="EMBL" id="ML977138">
    <property type="protein sequence ID" value="KAF1991861.1"/>
    <property type="molecule type" value="Genomic_DNA"/>
</dbReference>
<dbReference type="GO" id="GO:0009986">
    <property type="term" value="C:cell surface"/>
    <property type="evidence" value="ECO:0007669"/>
    <property type="project" value="TreeGrafter"/>
</dbReference>
<dbReference type="InterPro" id="IPR040720">
    <property type="entry name" value="GH81_C"/>
</dbReference>
<dbReference type="Gene3D" id="1.10.287.1170">
    <property type="entry name" value="glycoside hydrolase family 81 endo-[beta] glucanase"/>
    <property type="match status" value="1"/>
</dbReference>
<feature type="domain" description="Glycosyl hydrolase family 81 N-terminal" evidence="9">
    <location>
        <begin position="31"/>
        <end position="356"/>
    </location>
</feature>
<dbReference type="OrthoDB" id="4473401at2759"/>
<comment type="catalytic activity">
    <reaction evidence="1">
        <text>Hydrolysis of (1-&gt;3)-beta-D-glucosidic linkages in (1-&gt;3)-beta-D-glucans.</text>
        <dbReference type="EC" id="3.2.1.39"/>
    </reaction>
</comment>
<dbReference type="Gene3D" id="2.70.98.30">
    <property type="entry name" value="Golgi alpha-mannosidase II, domain 4"/>
    <property type="match status" value="1"/>
</dbReference>
<keyword evidence="4 11" id="KW-0378">Hydrolase</keyword>
<dbReference type="EC" id="3.2.1.39" evidence="3"/>
<feature type="domain" description="Glycosyl hydrolase family 81 C-terminal" evidence="10">
    <location>
        <begin position="366"/>
        <end position="713"/>
    </location>
</feature>
<dbReference type="PANTHER" id="PTHR31983:SF0">
    <property type="entry name" value="GLUCAN ENDO-1,3-BETA-D-GLUCOSIDASE 2"/>
    <property type="match status" value="1"/>
</dbReference>
<gene>
    <name evidence="11" type="ORF">K402DRAFT_430334</name>
</gene>
<dbReference type="GO" id="GO:0052861">
    <property type="term" value="F:endo-1,3(4)-beta-glucanase activity"/>
    <property type="evidence" value="ECO:0007669"/>
    <property type="project" value="InterPro"/>
</dbReference>
<dbReference type="Pfam" id="PF17652">
    <property type="entry name" value="Glyco_hydro81C"/>
    <property type="match status" value="1"/>
</dbReference>
<dbReference type="InterPro" id="IPR005200">
    <property type="entry name" value="Endo-beta-glucanase"/>
</dbReference>
<dbReference type="AlphaFoldDB" id="A0A6G1HF52"/>
<dbReference type="InterPro" id="IPR040451">
    <property type="entry name" value="GH81_N"/>
</dbReference>
<keyword evidence="8" id="KW-0624">Polysaccharide degradation</keyword>
<dbReference type="GO" id="GO:0071555">
    <property type="term" value="P:cell wall organization"/>
    <property type="evidence" value="ECO:0007669"/>
    <property type="project" value="UniProtKB-KW"/>
</dbReference>
<evidence type="ECO:0000256" key="3">
    <source>
        <dbReference type="ARBA" id="ARBA00012780"/>
    </source>
</evidence>
<accession>A0A6G1HF52</accession>
<evidence type="ECO:0000256" key="4">
    <source>
        <dbReference type="ARBA" id="ARBA00022801"/>
    </source>
</evidence>
<organism evidence="11 12">
    <name type="scientific">Aulographum hederae CBS 113979</name>
    <dbReference type="NCBI Taxonomy" id="1176131"/>
    <lineage>
        <taxon>Eukaryota</taxon>
        <taxon>Fungi</taxon>
        <taxon>Dikarya</taxon>
        <taxon>Ascomycota</taxon>
        <taxon>Pezizomycotina</taxon>
        <taxon>Dothideomycetes</taxon>
        <taxon>Pleosporomycetidae</taxon>
        <taxon>Aulographales</taxon>
        <taxon>Aulographaceae</taxon>
    </lineage>
</organism>
<evidence type="ECO:0000259" key="10">
    <source>
        <dbReference type="Pfam" id="PF17652"/>
    </source>
</evidence>
<evidence type="ECO:0000256" key="8">
    <source>
        <dbReference type="ARBA" id="ARBA00023326"/>
    </source>
</evidence>
<keyword evidence="12" id="KW-1185">Reference proteome</keyword>
<evidence type="ECO:0000256" key="7">
    <source>
        <dbReference type="ARBA" id="ARBA00023316"/>
    </source>
</evidence>
<dbReference type="GO" id="GO:0042973">
    <property type="term" value="F:glucan endo-1,3-beta-D-glucosidase activity"/>
    <property type="evidence" value="ECO:0007669"/>
    <property type="project" value="UniProtKB-EC"/>
</dbReference>
<proteinExistence type="inferred from homology"/>
<dbReference type="PROSITE" id="PS52008">
    <property type="entry name" value="GH81"/>
    <property type="match status" value="1"/>
</dbReference>
<evidence type="ECO:0000313" key="11">
    <source>
        <dbReference type="EMBL" id="KAF1991861.1"/>
    </source>
</evidence>
<evidence type="ECO:0000256" key="6">
    <source>
        <dbReference type="ARBA" id="ARBA00023295"/>
    </source>
</evidence>
<name>A0A6G1HF52_9PEZI</name>
<keyword evidence="6" id="KW-0326">Glycosidase</keyword>
<evidence type="ECO:0000313" key="12">
    <source>
        <dbReference type="Proteomes" id="UP000800041"/>
    </source>
</evidence>
<reference evidence="11" key="1">
    <citation type="journal article" date="2020" name="Stud. Mycol.">
        <title>101 Dothideomycetes genomes: a test case for predicting lifestyles and emergence of pathogens.</title>
        <authorList>
            <person name="Haridas S."/>
            <person name="Albert R."/>
            <person name="Binder M."/>
            <person name="Bloem J."/>
            <person name="Labutti K."/>
            <person name="Salamov A."/>
            <person name="Andreopoulos B."/>
            <person name="Baker S."/>
            <person name="Barry K."/>
            <person name="Bills G."/>
            <person name="Bluhm B."/>
            <person name="Cannon C."/>
            <person name="Castanera R."/>
            <person name="Culley D."/>
            <person name="Daum C."/>
            <person name="Ezra D."/>
            <person name="Gonzalez J."/>
            <person name="Henrissat B."/>
            <person name="Kuo A."/>
            <person name="Liang C."/>
            <person name="Lipzen A."/>
            <person name="Lutzoni F."/>
            <person name="Magnuson J."/>
            <person name="Mondo S."/>
            <person name="Nolan M."/>
            <person name="Ohm R."/>
            <person name="Pangilinan J."/>
            <person name="Park H.-J."/>
            <person name="Ramirez L."/>
            <person name="Alfaro M."/>
            <person name="Sun H."/>
            <person name="Tritt A."/>
            <person name="Yoshinaga Y."/>
            <person name="Zwiers L.-H."/>
            <person name="Turgeon B."/>
            <person name="Goodwin S."/>
            <person name="Spatafora J."/>
            <person name="Crous P."/>
            <person name="Grigoriev I."/>
        </authorList>
    </citation>
    <scope>NUCLEOTIDE SEQUENCE</scope>
    <source>
        <strain evidence="11">CBS 113979</strain>
    </source>
</reference>
<evidence type="ECO:0000256" key="2">
    <source>
        <dbReference type="ARBA" id="ARBA00010730"/>
    </source>
</evidence>
<dbReference type="GO" id="GO:0000272">
    <property type="term" value="P:polysaccharide catabolic process"/>
    <property type="evidence" value="ECO:0007669"/>
    <property type="project" value="UniProtKB-KW"/>
</dbReference>
<dbReference type="Proteomes" id="UP000800041">
    <property type="component" value="Unassembled WGS sequence"/>
</dbReference>
<protein>
    <recommendedName>
        <fullName evidence="3">glucan endo-1,3-beta-D-glucosidase</fullName>
        <ecNumber evidence="3">3.2.1.39</ecNumber>
    </recommendedName>
</protein>
<comment type="similarity">
    <text evidence="2">Belongs to the glycosyl hydrolase 81 family.</text>
</comment>
<evidence type="ECO:0000256" key="5">
    <source>
        <dbReference type="ARBA" id="ARBA00023277"/>
    </source>
</evidence>
<dbReference type="Pfam" id="PF03639">
    <property type="entry name" value="Glyco_hydro_81"/>
    <property type="match status" value="1"/>
</dbReference>
<sequence>MARPYDANNIFTAVRTQTPEVPFSISARPDHPVPRKGISLAPPTKYPIPTNKFYANLYLGNQNQAVWTHPYSVWWPKGAGNSGTWGLAIAHIERTMLAYGSTNRSGSAQSFINPTGIQSMALSAAELGSSTALTTDTLRAFSVNCNLSPSAGAPPILTFPLCQGMGFLTGLYTSCTPLIQSGVFLRSFATSGSVNGGQTLKYRANLEDNTTWLIYVTPAPGVGYPQCNQQSNTTVRGTAGFTGIIQVAKLPQGGPEMVYDNAAGAFAVTADLSATISGEVSSYTLAWQKAGNFRNKPLLIFALPHHIATFDSATAAAKTALQLQTTTKGVATGVYANSWTMVESKLPLNMKFAPWSNGISADTLPATAISAINTVAEGEINQDFNAQTNLDSMYFSGKGLCKFAMAIYVINDLAKNPSLAQRGLTKLKAAIARFITNTQRSPLAYESDWGGVVSTAGLGGNDSADFGNSFYNDHHFHFGYFVYTAAVITYLDPAWLNQGSNRNWIDMLVRDYANPVEDNLFPFYRSFDWFCGHSWAKGLYESADGKDEESTSEDSFSTYALKMWGIATGDKNMENRANLMLSIQARSFQNYFLMESTNKNQPPNYIGNKAPGILFENKVDFATYFGTNIEYVTGIQMIPLAPPSALVRTKNFVSEEWKTYFDNGRVDQIQGGWRGICYANFAIIDPKAAFAFFTRSNFDASLIDPGASRTWYIAYCAGLGGA</sequence>
<evidence type="ECO:0000259" key="9">
    <source>
        <dbReference type="Pfam" id="PF03639"/>
    </source>
</evidence>
<keyword evidence="5" id="KW-0119">Carbohydrate metabolism</keyword>
<dbReference type="FunFam" id="2.70.98.30:FF:000006">
    <property type="entry name" value="Endo-1,3-beta-glucanase Engl1"/>
    <property type="match status" value="1"/>
</dbReference>
<keyword evidence="7" id="KW-0961">Cell wall biogenesis/degradation</keyword>